<dbReference type="PANTHER" id="PTHR47163">
    <property type="entry name" value="DDE_TNP_IS1595 DOMAIN-CONTAINING PROTEIN"/>
    <property type="match status" value="1"/>
</dbReference>
<evidence type="ECO:0000313" key="1">
    <source>
        <dbReference type="EMBL" id="KAI6657241.1"/>
    </source>
</evidence>
<keyword evidence="2" id="KW-1185">Reference proteome</keyword>
<sequence>EEREWERKRDKLEDDHSQYTYLGWGEPTITDWKNSLRDVCVEEFLVNPQPIGGPGHIVEIDESKFGHRKYSRGRMLSGQCVFGGIDRETKDTFMTPVQDRSAAT</sequence>
<reference evidence="1 2" key="1">
    <citation type="journal article" date="2023" name="BMC Biol.">
        <title>The compact genome of the sponge Oopsacas minuta (Hexactinellida) is lacking key metazoan core genes.</title>
        <authorList>
            <person name="Santini S."/>
            <person name="Schenkelaars Q."/>
            <person name="Jourda C."/>
            <person name="Duchesne M."/>
            <person name="Belahbib H."/>
            <person name="Rocher C."/>
            <person name="Selva M."/>
            <person name="Riesgo A."/>
            <person name="Vervoort M."/>
            <person name="Leys S.P."/>
            <person name="Kodjabachian L."/>
            <person name="Le Bivic A."/>
            <person name="Borchiellini C."/>
            <person name="Claverie J.M."/>
            <person name="Renard E."/>
        </authorList>
    </citation>
    <scope>NUCLEOTIDE SEQUENCE [LARGE SCALE GENOMIC DNA]</scope>
    <source>
        <strain evidence="1">SPO-2</strain>
    </source>
</reference>
<gene>
    <name evidence="1" type="ORF">LOD99_11145</name>
</gene>
<evidence type="ECO:0000313" key="2">
    <source>
        <dbReference type="Proteomes" id="UP001165289"/>
    </source>
</evidence>
<dbReference type="AlphaFoldDB" id="A0AAV7K893"/>
<protein>
    <recommendedName>
        <fullName evidence="3">Transposase</fullName>
    </recommendedName>
</protein>
<comment type="caution">
    <text evidence="1">The sequence shown here is derived from an EMBL/GenBank/DDBJ whole genome shotgun (WGS) entry which is preliminary data.</text>
</comment>
<name>A0AAV7K893_9METZ</name>
<evidence type="ECO:0008006" key="3">
    <source>
        <dbReference type="Google" id="ProtNLM"/>
    </source>
</evidence>
<accession>A0AAV7K893</accession>
<feature type="non-terminal residue" evidence="1">
    <location>
        <position position="1"/>
    </location>
</feature>
<organism evidence="1 2">
    <name type="scientific">Oopsacas minuta</name>
    <dbReference type="NCBI Taxonomy" id="111878"/>
    <lineage>
        <taxon>Eukaryota</taxon>
        <taxon>Metazoa</taxon>
        <taxon>Porifera</taxon>
        <taxon>Hexactinellida</taxon>
        <taxon>Hexasterophora</taxon>
        <taxon>Lyssacinosida</taxon>
        <taxon>Leucopsacidae</taxon>
        <taxon>Oopsacas</taxon>
    </lineage>
</organism>
<proteinExistence type="predicted"/>
<dbReference type="Proteomes" id="UP001165289">
    <property type="component" value="Unassembled WGS sequence"/>
</dbReference>
<dbReference type="PANTHER" id="PTHR47163:SF2">
    <property type="entry name" value="SI:DKEY-17M8.2"/>
    <property type="match status" value="1"/>
</dbReference>
<dbReference type="EMBL" id="JAKMXF010000113">
    <property type="protein sequence ID" value="KAI6657241.1"/>
    <property type="molecule type" value="Genomic_DNA"/>
</dbReference>
<dbReference type="InterPro" id="IPR053164">
    <property type="entry name" value="IS1016-like_transposase"/>
</dbReference>